<dbReference type="SUPFAM" id="SSF52540">
    <property type="entry name" value="P-loop containing nucleoside triphosphate hydrolases"/>
    <property type="match status" value="1"/>
</dbReference>
<evidence type="ECO:0000256" key="1">
    <source>
        <dbReference type="SAM" id="MobiDB-lite"/>
    </source>
</evidence>
<dbReference type="Proteomes" id="UP000268623">
    <property type="component" value="Unassembled WGS sequence"/>
</dbReference>
<reference evidence="3 4" key="1">
    <citation type="submission" date="2018-08" db="EMBL/GenBank/DDBJ databases">
        <title>Genome sequence of Methylocystis hirsuta CSC1, a methanotroph able to accumulate PHAs.</title>
        <authorList>
            <person name="Bordel S."/>
            <person name="Rodriguez E."/>
            <person name="Gancedo J."/>
            <person name="Munoz R."/>
        </authorList>
    </citation>
    <scope>NUCLEOTIDE SEQUENCE [LARGE SCALE GENOMIC DNA]</scope>
    <source>
        <strain evidence="3 4">CSC1</strain>
    </source>
</reference>
<dbReference type="PANTHER" id="PTHR30121:SF6">
    <property type="entry name" value="SLR6007 PROTEIN"/>
    <property type="match status" value="1"/>
</dbReference>
<name>A0A3M9XUC1_9HYPH</name>
<dbReference type="Gene3D" id="3.40.50.300">
    <property type="entry name" value="P-loop containing nucleotide triphosphate hydrolases"/>
    <property type="match status" value="2"/>
</dbReference>
<dbReference type="AlphaFoldDB" id="A0A3M9XUC1"/>
<organism evidence="3 4">
    <name type="scientific">Methylocystis hirsuta</name>
    <dbReference type="NCBI Taxonomy" id="369798"/>
    <lineage>
        <taxon>Bacteria</taxon>
        <taxon>Pseudomonadati</taxon>
        <taxon>Pseudomonadota</taxon>
        <taxon>Alphaproteobacteria</taxon>
        <taxon>Hyphomicrobiales</taxon>
        <taxon>Methylocystaceae</taxon>
        <taxon>Methylocystis</taxon>
    </lineage>
</organism>
<feature type="compositionally biased region" description="Low complexity" evidence="1">
    <location>
        <begin position="647"/>
        <end position="662"/>
    </location>
</feature>
<dbReference type="Pfam" id="PF10412">
    <property type="entry name" value="TrwB_AAD_bind"/>
    <property type="match status" value="1"/>
</dbReference>
<keyword evidence="4" id="KW-1185">Reference proteome</keyword>
<dbReference type="PANTHER" id="PTHR30121">
    <property type="entry name" value="UNCHARACTERIZED PROTEIN YJGR-RELATED"/>
    <property type="match status" value="1"/>
</dbReference>
<dbReference type="EMBL" id="QWDD01000001">
    <property type="protein sequence ID" value="RNJ51392.1"/>
    <property type="molecule type" value="Genomic_DNA"/>
</dbReference>
<accession>A0A3M9XUC1</accession>
<dbReference type="OrthoDB" id="8054438at2"/>
<dbReference type="InterPro" id="IPR027417">
    <property type="entry name" value="P-loop_NTPase"/>
</dbReference>
<feature type="compositionally biased region" description="Basic residues" evidence="1">
    <location>
        <begin position="683"/>
        <end position="694"/>
    </location>
</feature>
<sequence>MKNPFSVFRDGHRNAPTTVRQEARKQNGALYRQACALATASRLPSAEAFADRIVADTSEHIRHVLHDIAVQLYRAEGFEPDTIVPPPPIPESIEAARYRDALIAQIAKLSDPSNFTRFENAIQRSFQAITSDMPQIESGPFSISLLDMLPDAGQLIEHIAEPIHAVSASFREQYDKNLCAVSRLPFTKESLASHKLIRPSSHGGTMQAIADAYLKSTPFEILKSARLPFAIPEAQRGEHWHLLGGTGHGKTQTLSHIIMSDLQKSDPPALIIIDSQGQLLPQIQRLALFDPAAPGSLSERLIIVNPEDDMPPALNMFAINNTRIHGYSRIAREIVEGDVLQLFNYIFASLAAELSTQMGTAFAYVSRLMLSIKPAATIHTLLQFLEEDVRRAEQSRFYDNIISLDPTARSFFEKQFYKNTSFTQTRFALARRLYDVVRVPAFERMFASRQNKLSMFEAIQRRSIICVNTSDSMLKDASPLFGRYMIASTMAAVFERVAVPESEWNQAYLIIDEAASYFDENLEKLLRQARKYKLGVLFAHQLMDDLKGAMRAHVASNTSIKMFGGAGYSDAKLLANEFQNTPDFLFSQKKDNRDPLNPRWANWACYIRNMTPRAISINVPFYALRDAPKMSEASYQALLARNRTRYAADPEPTATETPPSTEKPADTPPASPTPSSQRAQPKPSRKHPRRDPDA</sequence>
<proteinExistence type="predicted"/>
<gene>
    <name evidence="3" type="ORF">D1O30_19110</name>
</gene>
<feature type="domain" description="Type IV secretion system coupling protein TraD DNA-binding" evidence="2">
    <location>
        <begin position="231"/>
        <end position="547"/>
    </location>
</feature>
<evidence type="ECO:0000313" key="3">
    <source>
        <dbReference type="EMBL" id="RNJ51392.1"/>
    </source>
</evidence>
<dbReference type="RefSeq" id="WP_123177262.1">
    <property type="nucleotide sequence ID" value="NZ_QWDD01000001.1"/>
</dbReference>
<dbReference type="InterPro" id="IPR051162">
    <property type="entry name" value="T4SS_component"/>
</dbReference>
<comment type="caution">
    <text evidence="3">The sequence shown here is derived from an EMBL/GenBank/DDBJ whole genome shotgun (WGS) entry which is preliminary data.</text>
</comment>
<feature type="region of interest" description="Disordered" evidence="1">
    <location>
        <begin position="645"/>
        <end position="694"/>
    </location>
</feature>
<protein>
    <recommendedName>
        <fullName evidence="2">Type IV secretion system coupling protein TraD DNA-binding domain-containing protein</fullName>
    </recommendedName>
</protein>
<evidence type="ECO:0000313" key="4">
    <source>
        <dbReference type="Proteomes" id="UP000268623"/>
    </source>
</evidence>
<dbReference type="InterPro" id="IPR019476">
    <property type="entry name" value="T4SS_TraD_DNA-bd"/>
</dbReference>
<evidence type="ECO:0000259" key="2">
    <source>
        <dbReference type="Pfam" id="PF10412"/>
    </source>
</evidence>